<protein>
    <submittedName>
        <fullName evidence="1">Uncharacterized protein</fullName>
    </submittedName>
</protein>
<accession>I0HV63</accession>
<dbReference type="Proteomes" id="UP000007883">
    <property type="component" value="Chromosome"/>
</dbReference>
<dbReference type="KEGG" id="rge:RGE_35610"/>
<organism evidence="1 2">
    <name type="scientific">Rubrivivax gelatinosus (strain NBRC 100245 / IL144)</name>
    <dbReference type="NCBI Taxonomy" id="983917"/>
    <lineage>
        <taxon>Bacteria</taxon>
        <taxon>Pseudomonadati</taxon>
        <taxon>Pseudomonadota</taxon>
        <taxon>Betaproteobacteria</taxon>
        <taxon>Burkholderiales</taxon>
        <taxon>Sphaerotilaceae</taxon>
        <taxon>Rubrivivax</taxon>
    </lineage>
</organism>
<dbReference type="STRING" id="983917.RGE_35610"/>
<dbReference type="EMBL" id="AP012320">
    <property type="protein sequence ID" value="BAL96900.1"/>
    <property type="molecule type" value="Genomic_DNA"/>
</dbReference>
<gene>
    <name evidence="1" type="ordered locus">RGE_35610</name>
</gene>
<sequence length="39" mass="4347">MSPRSVHESPPKLFQKAVKAFLSVRIMSGGMKRDSPRSC</sequence>
<reference evidence="1 2" key="1">
    <citation type="journal article" date="2012" name="J. Bacteriol.">
        <title>Complete genome sequence of phototrophic betaproteobacterium Rubrivivax gelatinosus IL144.</title>
        <authorList>
            <person name="Nagashima S."/>
            <person name="Kamimura A."/>
            <person name="Shimizu T."/>
            <person name="Nakamura-isaki S."/>
            <person name="Aono E."/>
            <person name="Sakamoto K."/>
            <person name="Ichikawa N."/>
            <person name="Nakazawa H."/>
            <person name="Sekine M."/>
            <person name="Yamazaki S."/>
            <person name="Fujita N."/>
            <person name="Shimada K."/>
            <person name="Hanada S."/>
            <person name="Nagashima K.V.P."/>
        </authorList>
    </citation>
    <scope>NUCLEOTIDE SEQUENCE [LARGE SCALE GENOMIC DNA]</scope>
    <source>
        <strain evidence="2">NBRC 100245 / IL144</strain>
    </source>
</reference>
<name>I0HV63_RUBGI</name>
<dbReference type="AlphaFoldDB" id="I0HV63"/>
<keyword evidence="2" id="KW-1185">Reference proteome</keyword>
<dbReference type="HOGENOM" id="CLU_3316395_0_0_4"/>
<evidence type="ECO:0000313" key="1">
    <source>
        <dbReference type="EMBL" id="BAL96900.1"/>
    </source>
</evidence>
<evidence type="ECO:0000313" key="2">
    <source>
        <dbReference type="Proteomes" id="UP000007883"/>
    </source>
</evidence>
<proteinExistence type="predicted"/>